<dbReference type="Pfam" id="PF01636">
    <property type="entry name" value="APH"/>
    <property type="match status" value="1"/>
</dbReference>
<evidence type="ECO:0000313" key="3">
    <source>
        <dbReference type="EMBL" id="MFF5293242.1"/>
    </source>
</evidence>
<feature type="region of interest" description="Disordered" evidence="1">
    <location>
        <begin position="1"/>
        <end position="67"/>
    </location>
</feature>
<dbReference type="EMBL" id="JBIAZU010000005">
    <property type="protein sequence ID" value="MFF5293242.1"/>
    <property type="molecule type" value="Genomic_DNA"/>
</dbReference>
<dbReference type="InterPro" id="IPR002575">
    <property type="entry name" value="Aminoglycoside_PTrfase"/>
</dbReference>
<dbReference type="Proteomes" id="UP001602245">
    <property type="component" value="Unassembled WGS sequence"/>
</dbReference>
<dbReference type="InterPro" id="IPR011009">
    <property type="entry name" value="Kinase-like_dom_sf"/>
</dbReference>
<dbReference type="Gene3D" id="3.90.1200.10">
    <property type="match status" value="1"/>
</dbReference>
<feature type="compositionally biased region" description="Pro residues" evidence="1">
    <location>
        <begin position="1"/>
        <end position="10"/>
    </location>
</feature>
<keyword evidence="4" id="KW-1185">Reference proteome</keyword>
<gene>
    <name evidence="3" type="ORF">ACFY35_27735</name>
</gene>
<sequence>MTDQWPPIPGIPAHAERPSDTATPGEHPRGTAASDGHLRDAGADDGRTGDAAASGERVSDAAASDGSARDVVAGGAELLDVDPVSAEPFAAGREADVFLLGDGRVLRRYRYATDTAGEAAVMAYVGGQGYPVPVVYAARGSDMVMERLHGPTMAQAAMTGRLSMADGAVVLAELLRRLHEVPARSGAGTIVHLDLHPENVLLTERGPMVIDWRNAGDGPGDLDTAFTALILAQVAIGSIEHPLGVDAGVMLDRFLELAPGDPVRLLDEAVALRSRQLTLSAEEVGMLGTAAARVRNGGR</sequence>
<reference evidence="3 4" key="1">
    <citation type="submission" date="2024-10" db="EMBL/GenBank/DDBJ databases">
        <title>The Natural Products Discovery Center: Release of the First 8490 Sequenced Strains for Exploring Actinobacteria Biosynthetic Diversity.</title>
        <authorList>
            <person name="Kalkreuter E."/>
            <person name="Kautsar S.A."/>
            <person name="Yang D."/>
            <person name="Bader C.D."/>
            <person name="Teijaro C.N."/>
            <person name="Fluegel L."/>
            <person name="Davis C.M."/>
            <person name="Simpson J.R."/>
            <person name="Lauterbach L."/>
            <person name="Steele A.D."/>
            <person name="Gui C."/>
            <person name="Meng S."/>
            <person name="Li G."/>
            <person name="Viehrig K."/>
            <person name="Ye F."/>
            <person name="Su P."/>
            <person name="Kiefer A.F."/>
            <person name="Nichols A."/>
            <person name="Cepeda A.J."/>
            <person name="Yan W."/>
            <person name="Fan B."/>
            <person name="Jiang Y."/>
            <person name="Adhikari A."/>
            <person name="Zheng C.-J."/>
            <person name="Schuster L."/>
            <person name="Cowan T.M."/>
            <person name="Smanski M.J."/>
            <person name="Chevrette M.G."/>
            <person name="De Carvalho L.P.S."/>
            <person name="Shen B."/>
        </authorList>
    </citation>
    <scope>NUCLEOTIDE SEQUENCE [LARGE SCALE GENOMIC DNA]</scope>
    <source>
        <strain evidence="3 4">NPDC000087</strain>
    </source>
</reference>
<protein>
    <submittedName>
        <fullName evidence="3">Phosphotransferase</fullName>
    </submittedName>
</protein>
<accession>A0ABW6WIW7</accession>
<dbReference type="RefSeq" id="WP_020517800.1">
    <property type="nucleotide sequence ID" value="NZ_JBIAZU010000005.1"/>
</dbReference>
<feature type="domain" description="Aminoglycoside phosphotransferase" evidence="2">
    <location>
        <begin position="171"/>
        <end position="223"/>
    </location>
</feature>
<evidence type="ECO:0000259" key="2">
    <source>
        <dbReference type="Pfam" id="PF01636"/>
    </source>
</evidence>
<comment type="caution">
    <text evidence="3">The sequence shown here is derived from an EMBL/GenBank/DDBJ whole genome shotgun (WGS) entry which is preliminary data.</text>
</comment>
<evidence type="ECO:0000256" key="1">
    <source>
        <dbReference type="SAM" id="MobiDB-lite"/>
    </source>
</evidence>
<organism evidence="3 4">
    <name type="scientific">Paractinoplanes globisporus</name>
    <dbReference type="NCBI Taxonomy" id="113565"/>
    <lineage>
        <taxon>Bacteria</taxon>
        <taxon>Bacillati</taxon>
        <taxon>Actinomycetota</taxon>
        <taxon>Actinomycetes</taxon>
        <taxon>Micromonosporales</taxon>
        <taxon>Micromonosporaceae</taxon>
        <taxon>Paractinoplanes</taxon>
    </lineage>
</organism>
<feature type="compositionally biased region" description="Basic and acidic residues" evidence="1">
    <location>
        <begin position="36"/>
        <end position="48"/>
    </location>
</feature>
<feature type="compositionally biased region" description="Low complexity" evidence="1">
    <location>
        <begin position="49"/>
        <end position="67"/>
    </location>
</feature>
<dbReference type="SUPFAM" id="SSF56112">
    <property type="entry name" value="Protein kinase-like (PK-like)"/>
    <property type="match status" value="1"/>
</dbReference>
<evidence type="ECO:0000313" key="4">
    <source>
        <dbReference type="Proteomes" id="UP001602245"/>
    </source>
</evidence>
<name>A0ABW6WIW7_9ACTN</name>
<proteinExistence type="predicted"/>